<protein>
    <submittedName>
        <fullName evidence="1">Uncharacterized protein</fullName>
    </submittedName>
</protein>
<comment type="caution">
    <text evidence="1">The sequence shown here is derived from an EMBL/GenBank/DDBJ whole genome shotgun (WGS) entry which is preliminary data.</text>
</comment>
<keyword evidence="2" id="KW-1185">Reference proteome</keyword>
<reference evidence="1 2" key="1">
    <citation type="submission" date="2021-03" db="EMBL/GenBank/DDBJ databases">
        <authorList>
            <person name="King G.J."/>
            <person name="Bancroft I."/>
            <person name="Baten A."/>
            <person name="Bloomfield J."/>
            <person name="Borpatragohain P."/>
            <person name="He Z."/>
            <person name="Irish N."/>
            <person name="Irwin J."/>
            <person name="Liu K."/>
            <person name="Mauleon R.P."/>
            <person name="Moore J."/>
            <person name="Morris R."/>
            <person name="Ostergaard L."/>
            <person name="Wang B."/>
            <person name="Wells R."/>
        </authorList>
    </citation>
    <scope>NUCLEOTIDE SEQUENCE [LARGE SCALE GENOMIC DNA]</scope>
    <source>
        <strain evidence="1">R-o-18</strain>
        <tissue evidence="1">Leaf</tissue>
    </source>
</reference>
<name>A0ABQ7NVH5_BRACM</name>
<dbReference type="Proteomes" id="UP000823674">
    <property type="component" value="Chromosome A01"/>
</dbReference>
<accession>A0ABQ7NVH5</accession>
<evidence type="ECO:0000313" key="1">
    <source>
        <dbReference type="EMBL" id="KAG5414859.1"/>
    </source>
</evidence>
<dbReference type="EMBL" id="JADBGQ010000001">
    <property type="protein sequence ID" value="KAG5414859.1"/>
    <property type="molecule type" value="Genomic_DNA"/>
</dbReference>
<proteinExistence type="predicted"/>
<evidence type="ECO:0000313" key="2">
    <source>
        <dbReference type="Proteomes" id="UP000823674"/>
    </source>
</evidence>
<sequence length="157" mass="17408">MSIDVRWVGAVDGRVVLVDGGRLVSVDNHVFLSNDALRFPLRTEHSRRAGSEKRSVCSLLLLNSGSTSVFLDYLSPEQGPQLLLFGPEKVSIDSYNEVSIDTPFSRRSIQLMSCQSMNLPGSITHGFDIENQTSTRALISIRKVLISYSRTHALRTV</sequence>
<organism evidence="1 2">
    <name type="scientific">Brassica rapa subsp. trilocularis</name>
    <dbReference type="NCBI Taxonomy" id="1813537"/>
    <lineage>
        <taxon>Eukaryota</taxon>
        <taxon>Viridiplantae</taxon>
        <taxon>Streptophyta</taxon>
        <taxon>Embryophyta</taxon>
        <taxon>Tracheophyta</taxon>
        <taxon>Spermatophyta</taxon>
        <taxon>Magnoliopsida</taxon>
        <taxon>eudicotyledons</taxon>
        <taxon>Gunneridae</taxon>
        <taxon>Pentapetalae</taxon>
        <taxon>rosids</taxon>
        <taxon>malvids</taxon>
        <taxon>Brassicales</taxon>
        <taxon>Brassicaceae</taxon>
        <taxon>Brassiceae</taxon>
        <taxon>Brassica</taxon>
    </lineage>
</organism>
<gene>
    <name evidence="1" type="primary">A01p037190.1_BraROA</name>
    <name evidence="1" type="ORF">IGI04_002426</name>
</gene>